<evidence type="ECO:0000313" key="4">
    <source>
        <dbReference type="Proteomes" id="UP000010880"/>
    </source>
</evidence>
<dbReference type="PANTHER" id="PTHR35848:SF6">
    <property type="entry name" value="CUPIN TYPE-2 DOMAIN-CONTAINING PROTEIN"/>
    <property type="match status" value="1"/>
</dbReference>
<accession>L0K6D1</accession>
<dbReference type="Proteomes" id="UP000010880">
    <property type="component" value="Chromosome"/>
</dbReference>
<dbReference type="STRING" id="748449.Halha_0828"/>
<proteinExistence type="predicted"/>
<dbReference type="Pfam" id="PF07883">
    <property type="entry name" value="Cupin_2"/>
    <property type="match status" value="1"/>
</dbReference>
<dbReference type="CDD" id="cd02208">
    <property type="entry name" value="cupin_RmlC-like"/>
    <property type="match status" value="1"/>
</dbReference>
<gene>
    <name evidence="3" type="ordered locus">Halha_0828</name>
</gene>
<sequence length="87" mass="9840">MDLEAIKEKVDTNIYHIPADKEVPLHKHTKEDEIFYCIKGAGVGILEEEEIELEVGDTFVVPAGKMHSVKTNNEIYLTSFLVPVIEQ</sequence>
<evidence type="ECO:0000259" key="2">
    <source>
        <dbReference type="Pfam" id="PF07883"/>
    </source>
</evidence>
<organism evidence="3 4">
    <name type="scientific">Halobacteroides halobius (strain ATCC 35273 / DSM 5150 / MD-1)</name>
    <dbReference type="NCBI Taxonomy" id="748449"/>
    <lineage>
        <taxon>Bacteria</taxon>
        <taxon>Bacillati</taxon>
        <taxon>Bacillota</taxon>
        <taxon>Clostridia</taxon>
        <taxon>Halanaerobiales</taxon>
        <taxon>Halobacteroidaceae</taxon>
        <taxon>Halobacteroides</taxon>
    </lineage>
</organism>
<dbReference type="KEGG" id="hhl:Halha_0828"/>
<dbReference type="AlphaFoldDB" id="L0K6D1"/>
<dbReference type="InterPro" id="IPR014710">
    <property type="entry name" value="RmlC-like_jellyroll"/>
</dbReference>
<dbReference type="GO" id="GO:0046872">
    <property type="term" value="F:metal ion binding"/>
    <property type="evidence" value="ECO:0007669"/>
    <property type="project" value="UniProtKB-KW"/>
</dbReference>
<feature type="domain" description="Cupin type-2" evidence="2">
    <location>
        <begin position="15"/>
        <end position="72"/>
    </location>
</feature>
<reference evidence="4" key="1">
    <citation type="submission" date="2012-02" db="EMBL/GenBank/DDBJ databases">
        <title>The complete genome of Halobacteroides halobius DSM 5150.</title>
        <authorList>
            <person name="Lucas S."/>
            <person name="Copeland A."/>
            <person name="Lapidus A."/>
            <person name="Glavina del Rio T."/>
            <person name="Dalin E."/>
            <person name="Tice H."/>
            <person name="Bruce D."/>
            <person name="Goodwin L."/>
            <person name="Pitluck S."/>
            <person name="Peters L."/>
            <person name="Mikhailova N."/>
            <person name="Gu W."/>
            <person name="Kyrpides N."/>
            <person name="Mavromatis K."/>
            <person name="Ivanova N."/>
            <person name="Brettin T."/>
            <person name="Detter J.C."/>
            <person name="Han C."/>
            <person name="Larimer F."/>
            <person name="Land M."/>
            <person name="Hauser L."/>
            <person name="Markowitz V."/>
            <person name="Cheng J.-F."/>
            <person name="Hugenholtz P."/>
            <person name="Woyke T."/>
            <person name="Wu D."/>
            <person name="Tindall B."/>
            <person name="Pomrenke H."/>
            <person name="Brambilla E."/>
            <person name="Klenk H.-P."/>
            <person name="Eisen J.A."/>
        </authorList>
    </citation>
    <scope>NUCLEOTIDE SEQUENCE [LARGE SCALE GENOMIC DNA]</scope>
    <source>
        <strain evidence="4">ATCC 35273 / DSM 5150 / MD-1</strain>
    </source>
</reference>
<dbReference type="EMBL" id="CP003359">
    <property type="protein sequence ID" value="AGB40797.1"/>
    <property type="molecule type" value="Genomic_DNA"/>
</dbReference>
<keyword evidence="4" id="KW-1185">Reference proteome</keyword>
<dbReference type="InterPro" id="IPR011051">
    <property type="entry name" value="RmlC_Cupin_sf"/>
</dbReference>
<evidence type="ECO:0000313" key="3">
    <source>
        <dbReference type="EMBL" id="AGB40797.1"/>
    </source>
</evidence>
<dbReference type="SUPFAM" id="SSF51182">
    <property type="entry name" value="RmlC-like cupins"/>
    <property type="match status" value="1"/>
</dbReference>
<keyword evidence="1" id="KW-0479">Metal-binding</keyword>
<dbReference type="Gene3D" id="2.60.120.10">
    <property type="entry name" value="Jelly Rolls"/>
    <property type="match status" value="1"/>
</dbReference>
<dbReference type="eggNOG" id="COG0662">
    <property type="taxonomic scope" value="Bacteria"/>
</dbReference>
<evidence type="ECO:0000256" key="1">
    <source>
        <dbReference type="ARBA" id="ARBA00022723"/>
    </source>
</evidence>
<dbReference type="RefSeq" id="WP_015326522.1">
    <property type="nucleotide sequence ID" value="NC_019978.1"/>
</dbReference>
<dbReference type="HOGENOM" id="CLU_2506802_0_0_9"/>
<dbReference type="OrthoDB" id="9797047at2"/>
<dbReference type="PANTHER" id="PTHR35848">
    <property type="entry name" value="OXALATE-BINDING PROTEIN"/>
    <property type="match status" value="1"/>
</dbReference>
<dbReference type="InterPro" id="IPR051610">
    <property type="entry name" value="GPI/OXD"/>
</dbReference>
<protein>
    <submittedName>
        <fullName evidence="3">Cupin domain-containing protein</fullName>
    </submittedName>
</protein>
<dbReference type="InterPro" id="IPR013096">
    <property type="entry name" value="Cupin_2"/>
</dbReference>
<name>L0K6D1_HALHC</name>